<gene>
    <name evidence="1" type="ORF">JIN81_13855</name>
</gene>
<evidence type="ECO:0008006" key="3">
    <source>
        <dbReference type="Google" id="ProtNLM"/>
    </source>
</evidence>
<reference evidence="1" key="1">
    <citation type="submission" date="2021-01" db="EMBL/GenBank/DDBJ databases">
        <title>Modified the classification status of verrucomicrobia.</title>
        <authorList>
            <person name="Feng X."/>
        </authorList>
    </citation>
    <scope>NUCLEOTIDE SEQUENCE</scope>
    <source>
        <strain evidence="1">KCTC 22201</strain>
    </source>
</reference>
<evidence type="ECO:0000313" key="2">
    <source>
        <dbReference type="Proteomes" id="UP000658278"/>
    </source>
</evidence>
<dbReference type="RefSeq" id="WP_200280842.1">
    <property type="nucleotide sequence ID" value="NZ_JAENII010000011.1"/>
</dbReference>
<dbReference type="EMBL" id="JAENII010000011">
    <property type="protein sequence ID" value="MBK1828112.1"/>
    <property type="molecule type" value="Genomic_DNA"/>
</dbReference>
<dbReference type="AlphaFoldDB" id="A0A934RBN7"/>
<protein>
    <recommendedName>
        <fullName evidence="3">DUF642 domain-containing protein</fullName>
    </recommendedName>
</protein>
<dbReference type="Gene3D" id="2.60.120.260">
    <property type="entry name" value="Galactose-binding domain-like"/>
    <property type="match status" value="2"/>
</dbReference>
<evidence type="ECO:0000313" key="1">
    <source>
        <dbReference type="EMBL" id="MBK1828112.1"/>
    </source>
</evidence>
<accession>A0A934RBN7</accession>
<comment type="caution">
    <text evidence="1">The sequence shown here is derived from an EMBL/GenBank/DDBJ whole genome shotgun (WGS) entry which is preliminary data.</text>
</comment>
<organism evidence="1 2">
    <name type="scientific">Haloferula rosea</name>
    <dbReference type="NCBI Taxonomy" id="490093"/>
    <lineage>
        <taxon>Bacteria</taxon>
        <taxon>Pseudomonadati</taxon>
        <taxon>Verrucomicrobiota</taxon>
        <taxon>Verrucomicrobiia</taxon>
        <taxon>Verrucomicrobiales</taxon>
        <taxon>Verrucomicrobiaceae</taxon>
        <taxon>Haloferula</taxon>
    </lineage>
</organism>
<name>A0A934RBN7_9BACT</name>
<proteinExistence type="predicted"/>
<dbReference type="Proteomes" id="UP000658278">
    <property type="component" value="Unassembled WGS sequence"/>
</dbReference>
<sequence>MKIPTSILAILAPIAGLHATPTGVNLGFEDSLNGWTHSGVAIESTDVHEGAYALDLQAGWVEQTLTGLTPGVPHTLQVAYLDATPLEWVLGHARILLNRVTLTELHNKQDHEFLDGIGFEFTPASSQVDLRIEAIPGDTESFIIDDIRLAVGPRPAPPAESWANLTPIADARGGRRLVNGSFEADVGLPANDPYNSGPDLADHLSRFSLPGWLVTRENVDLVYSWHSNAPDGQIALDVSGHGPGGIAQTITGLAPGAVYTCSFYYARHGSWGSDDMTGQALANGVVVEELVRTNAQDWNSPYEIKSIPMLADPSGSLTIEIRSTTTDLGGNILYDDIRLTEGGDAFLAWSRHHGVDPDPDANPDTDPYPHEFEFLLDQDPLNPDPAIVPTVSNGQHILEVPLHGAALAQGYQLDLQASTDLSGWASASTFGVTIQSDTSSTTSSGVRRYLLPSGLDAFFVQLVLTRP</sequence>
<keyword evidence="2" id="KW-1185">Reference proteome</keyword>